<dbReference type="GO" id="GO:0035925">
    <property type="term" value="F:mRNA 3'-UTR AU-rich region binding"/>
    <property type="evidence" value="ECO:0000318"/>
    <property type="project" value="GO_Central"/>
</dbReference>
<dbReference type="GO" id="GO:0034476">
    <property type="term" value="P:U5 snRNA 3'-end processing"/>
    <property type="evidence" value="ECO:0000318"/>
    <property type="project" value="GO_Central"/>
</dbReference>
<proteinExistence type="inferred from homology"/>
<dbReference type="GO" id="GO:0071028">
    <property type="term" value="P:nuclear mRNA surveillance"/>
    <property type="evidence" value="ECO:0000318"/>
    <property type="project" value="GO_Central"/>
</dbReference>
<dbReference type="GO" id="GO:0034475">
    <property type="term" value="P:U4 snRNA 3'-end processing"/>
    <property type="evidence" value="ECO:0000318"/>
    <property type="project" value="GO_Central"/>
</dbReference>
<dbReference type="SUPFAM" id="SSF55666">
    <property type="entry name" value="Ribonuclease PH domain 2-like"/>
    <property type="match status" value="1"/>
</dbReference>
<dbReference type="InterPro" id="IPR050590">
    <property type="entry name" value="Exosome_comp_Rrp42_subfam"/>
</dbReference>
<name>A0A804NR26_MAIZE</name>
<accession>A0A804NR26</accession>
<reference evidence="7" key="2">
    <citation type="submission" date="2019-07" db="EMBL/GenBank/DDBJ databases">
        <authorList>
            <person name="Seetharam A."/>
            <person name="Woodhouse M."/>
            <person name="Cannon E."/>
        </authorList>
    </citation>
    <scope>NUCLEOTIDE SEQUENCE [LARGE SCALE GENOMIC DNA]</scope>
    <source>
        <strain evidence="7">cv. B73</strain>
    </source>
</reference>
<feature type="transmembrane region" description="Helical" evidence="5">
    <location>
        <begin position="161"/>
        <end position="182"/>
    </location>
</feature>
<dbReference type="GO" id="GO:0071035">
    <property type="term" value="P:nuclear polyadenylation-dependent rRNA catabolic process"/>
    <property type="evidence" value="ECO:0000318"/>
    <property type="project" value="GO_Central"/>
</dbReference>
<dbReference type="InterPro" id="IPR020568">
    <property type="entry name" value="Ribosomal_Su5_D2-typ_SF"/>
</dbReference>
<dbReference type="InterPro" id="IPR015847">
    <property type="entry name" value="ExoRNase_PH_dom2"/>
</dbReference>
<comment type="subcellular location">
    <subcellularLocation>
        <location evidence="2">Cytoplasm</location>
    </subcellularLocation>
    <subcellularLocation>
        <location evidence="1">Nucleus</location>
    </subcellularLocation>
</comment>
<dbReference type="InterPro" id="IPR027408">
    <property type="entry name" value="PNPase/RNase_PH_dom_sf"/>
</dbReference>
<evidence type="ECO:0000256" key="1">
    <source>
        <dbReference type="ARBA" id="ARBA00004123"/>
    </source>
</evidence>
<keyword evidence="5" id="KW-0472">Membrane</keyword>
<dbReference type="GO" id="GO:0000467">
    <property type="term" value="P:exonucleolytic trimming to generate mature 3'-end of 5.8S rRNA from tricistronic rRNA transcript (SSU-rRNA, 5.8S rRNA, LSU-rRNA)"/>
    <property type="evidence" value="ECO:0000318"/>
    <property type="project" value="GO_Central"/>
</dbReference>
<keyword evidence="4" id="KW-0963">Cytoplasm</keyword>
<dbReference type="PANTHER" id="PTHR11097">
    <property type="entry name" value="EXOSOME COMPLEX EXONUCLEASE RIBOSOMAL RNA PROCESSING PROTEIN"/>
    <property type="match status" value="1"/>
</dbReference>
<evidence type="ECO:0000256" key="2">
    <source>
        <dbReference type="ARBA" id="ARBA00004496"/>
    </source>
</evidence>
<keyword evidence="8" id="KW-1185">Reference proteome</keyword>
<dbReference type="AlphaFoldDB" id="A0A804NR26"/>
<evidence type="ECO:0000259" key="6">
    <source>
        <dbReference type="Pfam" id="PF03725"/>
    </source>
</evidence>
<dbReference type="Pfam" id="PF03725">
    <property type="entry name" value="RNase_PH_C"/>
    <property type="match status" value="1"/>
</dbReference>
<dbReference type="GO" id="GO:0000176">
    <property type="term" value="C:nuclear exosome (RNase complex)"/>
    <property type="evidence" value="ECO:0000318"/>
    <property type="project" value="GO_Central"/>
</dbReference>
<evidence type="ECO:0000313" key="8">
    <source>
        <dbReference type="Proteomes" id="UP000007305"/>
    </source>
</evidence>
<dbReference type="GO" id="GO:0071038">
    <property type="term" value="P:TRAMP-dependent tRNA surveillance pathway"/>
    <property type="evidence" value="ECO:0000318"/>
    <property type="project" value="GO_Central"/>
</dbReference>
<evidence type="ECO:0000313" key="7">
    <source>
        <dbReference type="EnsemblPlants" id="Zm00001eb179450_P001"/>
    </source>
</evidence>
<keyword evidence="5" id="KW-0812">Transmembrane</keyword>
<organism evidence="7 8">
    <name type="scientific">Zea mays</name>
    <name type="common">Maize</name>
    <dbReference type="NCBI Taxonomy" id="4577"/>
    <lineage>
        <taxon>Eukaryota</taxon>
        <taxon>Viridiplantae</taxon>
        <taxon>Streptophyta</taxon>
        <taxon>Embryophyta</taxon>
        <taxon>Tracheophyta</taxon>
        <taxon>Spermatophyta</taxon>
        <taxon>Magnoliopsida</taxon>
        <taxon>Liliopsida</taxon>
        <taxon>Poales</taxon>
        <taxon>Poaceae</taxon>
        <taxon>PACMAD clade</taxon>
        <taxon>Panicoideae</taxon>
        <taxon>Andropogonodae</taxon>
        <taxon>Andropogoneae</taxon>
        <taxon>Tripsacinae</taxon>
        <taxon>Zea</taxon>
    </lineage>
</organism>
<evidence type="ECO:0000256" key="4">
    <source>
        <dbReference type="ARBA" id="ARBA00022490"/>
    </source>
</evidence>
<protein>
    <recommendedName>
        <fullName evidence="6">Exoribonuclease phosphorolytic domain-containing protein</fullName>
    </recommendedName>
</protein>
<dbReference type="SUPFAM" id="SSF54211">
    <property type="entry name" value="Ribosomal protein S5 domain 2-like"/>
    <property type="match status" value="1"/>
</dbReference>
<comment type="similarity">
    <text evidence="3">Belongs to the RNase PH family.</text>
</comment>
<reference evidence="7" key="3">
    <citation type="submission" date="2021-05" db="UniProtKB">
        <authorList>
            <consortium name="EnsemblPlants"/>
        </authorList>
    </citation>
    <scope>IDENTIFICATION</scope>
    <source>
        <strain evidence="7">cv. B73</strain>
    </source>
</reference>
<evidence type="ECO:0000256" key="5">
    <source>
        <dbReference type="SAM" id="Phobius"/>
    </source>
</evidence>
<dbReference type="InParanoid" id="A0A804NR26"/>
<dbReference type="GO" id="GO:0000177">
    <property type="term" value="C:cytoplasmic exosome (RNase complex)"/>
    <property type="evidence" value="ECO:0000318"/>
    <property type="project" value="GO_Central"/>
</dbReference>
<keyword evidence="5" id="KW-1133">Transmembrane helix</keyword>
<reference evidence="8" key="1">
    <citation type="journal article" date="2009" name="Science">
        <title>The B73 maize genome: complexity, diversity, and dynamics.</title>
        <authorList>
            <person name="Schnable P.S."/>
            <person name="Ware D."/>
            <person name="Fulton R.S."/>
            <person name="Stein J.C."/>
            <person name="Wei F."/>
            <person name="Pasternak S."/>
            <person name="Liang C."/>
            <person name="Zhang J."/>
            <person name="Fulton L."/>
            <person name="Graves T.A."/>
            <person name="Minx P."/>
            <person name="Reily A.D."/>
            <person name="Courtney L."/>
            <person name="Kruchowski S.S."/>
            <person name="Tomlinson C."/>
            <person name="Strong C."/>
            <person name="Delehaunty K."/>
            <person name="Fronick C."/>
            <person name="Courtney B."/>
            <person name="Rock S.M."/>
            <person name="Belter E."/>
            <person name="Du F."/>
            <person name="Kim K."/>
            <person name="Abbott R.M."/>
            <person name="Cotton M."/>
            <person name="Levy A."/>
            <person name="Marchetto P."/>
            <person name="Ochoa K."/>
            <person name="Jackson S.M."/>
            <person name="Gillam B."/>
            <person name="Chen W."/>
            <person name="Yan L."/>
            <person name="Higginbotham J."/>
            <person name="Cardenas M."/>
            <person name="Waligorski J."/>
            <person name="Applebaum E."/>
            <person name="Phelps L."/>
            <person name="Falcone J."/>
            <person name="Kanchi K."/>
            <person name="Thane T."/>
            <person name="Scimone A."/>
            <person name="Thane N."/>
            <person name="Henke J."/>
            <person name="Wang T."/>
            <person name="Ruppert J."/>
            <person name="Shah N."/>
            <person name="Rotter K."/>
            <person name="Hodges J."/>
            <person name="Ingenthron E."/>
            <person name="Cordes M."/>
            <person name="Kohlberg S."/>
            <person name="Sgro J."/>
            <person name="Delgado B."/>
            <person name="Mead K."/>
            <person name="Chinwalla A."/>
            <person name="Leonard S."/>
            <person name="Crouse K."/>
            <person name="Collura K."/>
            <person name="Kudrna D."/>
            <person name="Currie J."/>
            <person name="He R."/>
            <person name="Angelova A."/>
            <person name="Rajasekar S."/>
            <person name="Mueller T."/>
            <person name="Lomeli R."/>
            <person name="Scara G."/>
            <person name="Ko A."/>
            <person name="Delaney K."/>
            <person name="Wissotski M."/>
            <person name="Lopez G."/>
            <person name="Campos D."/>
            <person name="Braidotti M."/>
            <person name="Ashley E."/>
            <person name="Golser W."/>
            <person name="Kim H."/>
            <person name="Lee S."/>
            <person name="Lin J."/>
            <person name="Dujmic Z."/>
            <person name="Kim W."/>
            <person name="Talag J."/>
            <person name="Zuccolo A."/>
            <person name="Fan C."/>
            <person name="Sebastian A."/>
            <person name="Kramer M."/>
            <person name="Spiegel L."/>
            <person name="Nascimento L."/>
            <person name="Zutavern T."/>
            <person name="Miller B."/>
            <person name="Ambroise C."/>
            <person name="Muller S."/>
            <person name="Spooner W."/>
            <person name="Narechania A."/>
            <person name="Ren L."/>
            <person name="Wei S."/>
            <person name="Kumari S."/>
            <person name="Faga B."/>
            <person name="Levy M.J."/>
            <person name="McMahan L."/>
            <person name="Van Buren P."/>
            <person name="Vaughn M.W."/>
            <person name="Ying K."/>
            <person name="Yeh C.-T."/>
            <person name="Emrich S.J."/>
            <person name="Jia Y."/>
            <person name="Kalyanaraman A."/>
            <person name="Hsia A.-P."/>
            <person name="Barbazuk W.B."/>
            <person name="Baucom R.S."/>
            <person name="Brutnell T.P."/>
            <person name="Carpita N.C."/>
            <person name="Chaparro C."/>
            <person name="Chia J.-M."/>
            <person name="Deragon J.-M."/>
            <person name="Estill J.C."/>
            <person name="Fu Y."/>
            <person name="Jeddeloh J.A."/>
            <person name="Han Y."/>
            <person name="Lee H."/>
            <person name="Li P."/>
            <person name="Lisch D.R."/>
            <person name="Liu S."/>
            <person name="Liu Z."/>
            <person name="Nagel D.H."/>
            <person name="McCann M.C."/>
            <person name="SanMiguel P."/>
            <person name="Myers A.M."/>
            <person name="Nettleton D."/>
            <person name="Nguyen J."/>
            <person name="Penning B.W."/>
            <person name="Ponnala L."/>
            <person name="Schneider K.L."/>
            <person name="Schwartz D.C."/>
            <person name="Sharma A."/>
            <person name="Soderlund C."/>
            <person name="Springer N.M."/>
            <person name="Sun Q."/>
            <person name="Wang H."/>
            <person name="Waterman M."/>
            <person name="Westerman R."/>
            <person name="Wolfgruber T.K."/>
            <person name="Yang L."/>
            <person name="Yu Y."/>
            <person name="Zhang L."/>
            <person name="Zhou S."/>
            <person name="Zhu Q."/>
            <person name="Bennetzen J.L."/>
            <person name="Dawe R.K."/>
            <person name="Jiang J."/>
            <person name="Jiang N."/>
            <person name="Presting G.G."/>
            <person name="Wessler S.R."/>
            <person name="Aluru S."/>
            <person name="Martienssen R.A."/>
            <person name="Clifton S.W."/>
            <person name="McCombie W.R."/>
            <person name="Wing R.A."/>
            <person name="Wilson R.K."/>
        </authorList>
    </citation>
    <scope>NUCLEOTIDE SEQUENCE [LARGE SCALE GENOMIC DNA]</scope>
    <source>
        <strain evidence="8">cv. B73</strain>
    </source>
</reference>
<dbReference type="EnsemblPlants" id="Zm00001eb179450_T001">
    <property type="protein sequence ID" value="Zm00001eb179450_P001"/>
    <property type="gene ID" value="Zm00001eb179450"/>
</dbReference>
<dbReference type="Gramene" id="Zm00001eb179450_T001">
    <property type="protein sequence ID" value="Zm00001eb179450_P001"/>
    <property type="gene ID" value="Zm00001eb179450"/>
</dbReference>
<dbReference type="GO" id="GO:0034473">
    <property type="term" value="P:U1 snRNA 3'-end processing"/>
    <property type="evidence" value="ECO:0000318"/>
    <property type="project" value="GO_Central"/>
</dbReference>
<dbReference type="InterPro" id="IPR036345">
    <property type="entry name" value="ExoRNase_PH_dom2_sf"/>
</dbReference>
<sequence length="197" mass="21752">MISLQNGCPMDSSPCFRKNLLEETWNLIDAANIAALAALSTFWRPECTVGGDDGQQVTVHDPEVRDPLPLTIHHMPIAITFAYFGEGNIVVLDPTYKEEAVMGWRMTAIVNSNGDEYGEYRCAPVEAAAGFLWANCVTLAFGNRDKRSSSMNVIIMVPPQWLLGAVGIHMMTVLTTAHKLLLRRMFLLGKLQMSSHG</sequence>
<dbReference type="PANTHER" id="PTHR11097:SF14">
    <property type="entry name" value="EXOSOME COMPLEX COMPONENT RRP45"/>
    <property type="match status" value="1"/>
</dbReference>
<dbReference type="Proteomes" id="UP000007305">
    <property type="component" value="Chromosome 4"/>
</dbReference>
<feature type="domain" description="Exoribonuclease phosphorolytic" evidence="6">
    <location>
        <begin position="74"/>
        <end position="115"/>
    </location>
</feature>
<dbReference type="Gene3D" id="3.30.230.70">
    <property type="entry name" value="GHMP Kinase, N-terminal domain"/>
    <property type="match status" value="1"/>
</dbReference>
<dbReference type="GO" id="GO:0016075">
    <property type="term" value="P:rRNA catabolic process"/>
    <property type="evidence" value="ECO:0000318"/>
    <property type="project" value="GO_Central"/>
</dbReference>
<evidence type="ECO:0000256" key="3">
    <source>
        <dbReference type="ARBA" id="ARBA00006678"/>
    </source>
</evidence>